<reference evidence="1" key="1">
    <citation type="submission" date="2021-05" db="EMBL/GenBank/DDBJ databases">
        <authorList>
            <person name="Alioto T."/>
            <person name="Alioto T."/>
            <person name="Gomez Garrido J."/>
        </authorList>
    </citation>
    <scope>NUCLEOTIDE SEQUENCE</scope>
</reference>
<organism evidence="1">
    <name type="scientific">Cacopsylla melanoneura</name>
    <dbReference type="NCBI Taxonomy" id="428564"/>
    <lineage>
        <taxon>Eukaryota</taxon>
        <taxon>Metazoa</taxon>
        <taxon>Ecdysozoa</taxon>
        <taxon>Arthropoda</taxon>
        <taxon>Hexapoda</taxon>
        <taxon>Insecta</taxon>
        <taxon>Pterygota</taxon>
        <taxon>Neoptera</taxon>
        <taxon>Paraneoptera</taxon>
        <taxon>Hemiptera</taxon>
        <taxon>Sternorrhyncha</taxon>
        <taxon>Psylloidea</taxon>
        <taxon>Psyllidae</taxon>
        <taxon>Psyllinae</taxon>
        <taxon>Cacopsylla</taxon>
    </lineage>
</organism>
<dbReference type="EMBL" id="HBUF01559885">
    <property type="protein sequence ID" value="CAG6761814.1"/>
    <property type="molecule type" value="Transcribed_RNA"/>
</dbReference>
<dbReference type="EMBL" id="HBUF01559884">
    <property type="protein sequence ID" value="CAG6761812.1"/>
    <property type="molecule type" value="Transcribed_RNA"/>
</dbReference>
<proteinExistence type="predicted"/>
<evidence type="ECO:0000313" key="1">
    <source>
        <dbReference type="EMBL" id="CAG6761814.1"/>
    </source>
</evidence>
<protein>
    <submittedName>
        <fullName evidence="1">Uncharacterized protein</fullName>
    </submittedName>
</protein>
<sequence length="104" mass="11420">MLPPCASLHPVTEVHTRDLALLAAGTPSVRRPWMLSALICATPPDTQSSFPLRLDCGHTPRAVLTVPKTRTGPSRVIHPVVLVRGSRCLCHLARVRDLLVKRFL</sequence>
<name>A0A8D9AAH6_9HEMI</name>
<dbReference type="AlphaFoldDB" id="A0A8D9AAH6"/>
<accession>A0A8D9AAH6</accession>
<dbReference type="EMBL" id="HBUF01559886">
    <property type="protein sequence ID" value="CAG6761816.1"/>
    <property type="molecule type" value="Transcribed_RNA"/>
</dbReference>